<sequence>MIEIKLKEILNEQGKTMTWLHDKTGISKNTLSLMTKNSSKGIQFDTLEKICTALKITPNDLINISVEYQLKFYGETINIDNTYWKICRYIPLVNEKISDTPDWENENILVVNVGTNRTIDSNLATFLIDFPSEKFLQKYCKDFLNYKSAKENETFFRMSSIKEREKMGRKFYDNILIDELNIEDNPDITIIVVGFKDDNEEAYSSLIFTMRVDGEFKPFESSYSPNFKS</sequence>
<dbReference type="EMBL" id="BAAAXQ010000055">
    <property type="protein sequence ID" value="GAA3020499.1"/>
    <property type="molecule type" value="Genomic_DNA"/>
</dbReference>
<evidence type="ECO:0000313" key="3">
    <source>
        <dbReference type="Proteomes" id="UP001501577"/>
    </source>
</evidence>
<reference evidence="2 3" key="1">
    <citation type="journal article" date="2019" name="Int. J. Syst. Evol. Microbiol.">
        <title>The Global Catalogue of Microorganisms (GCM) 10K type strain sequencing project: providing services to taxonomists for standard genome sequencing and annotation.</title>
        <authorList>
            <consortium name="The Broad Institute Genomics Platform"/>
            <consortium name="The Broad Institute Genome Sequencing Center for Infectious Disease"/>
            <person name="Wu L."/>
            <person name="Ma J."/>
        </authorList>
    </citation>
    <scope>NUCLEOTIDE SEQUENCE [LARGE SCALE GENOMIC DNA]</scope>
    <source>
        <strain evidence="2 3">JCM 8736</strain>
    </source>
</reference>
<organism evidence="2 3">
    <name type="scientific">Tetragenococcus solitarius</name>
    <dbReference type="NCBI Taxonomy" id="71453"/>
    <lineage>
        <taxon>Bacteria</taxon>
        <taxon>Bacillati</taxon>
        <taxon>Bacillota</taxon>
        <taxon>Bacilli</taxon>
        <taxon>Lactobacillales</taxon>
        <taxon>Enterococcaceae</taxon>
        <taxon>Tetragenococcus</taxon>
    </lineage>
</organism>
<dbReference type="Pfam" id="PF13443">
    <property type="entry name" value="HTH_26"/>
    <property type="match status" value="1"/>
</dbReference>
<evidence type="ECO:0000259" key="1">
    <source>
        <dbReference type="PROSITE" id="PS50943"/>
    </source>
</evidence>
<protein>
    <recommendedName>
        <fullName evidence="1">HTH cro/C1-type domain-containing protein</fullName>
    </recommendedName>
</protein>
<comment type="caution">
    <text evidence="2">The sequence shown here is derived from an EMBL/GenBank/DDBJ whole genome shotgun (WGS) entry which is preliminary data.</text>
</comment>
<evidence type="ECO:0000313" key="2">
    <source>
        <dbReference type="EMBL" id="GAA3020499.1"/>
    </source>
</evidence>
<name>A0ABN3YEA6_9ENTE</name>
<dbReference type="PANTHER" id="PTHR37301">
    <property type="entry name" value="DNA-BINDING PROTEIN-RELATED"/>
    <property type="match status" value="1"/>
</dbReference>
<gene>
    <name evidence="2" type="ORF">GCM10019998_15960</name>
</gene>
<dbReference type="InterPro" id="IPR001387">
    <property type="entry name" value="Cro/C1-type_HTH"/>
</dbReference>
<dbReference type="SMART" id="SM00530">
    <property type="entry name" value="HTH_XRE"/>
    <property type="match status" value="1"/>
</dbReference>
<dbReference type="PANTHER" id="PTHR37301:SF1">
    <property type="entry name" value="DNA-BINDING PROTEIN"/>
    <property type="match status" value="1"/>
</dbReference>
<dbReference type="Gene3D" id="1.10.260.40">
    <property type="entry name" value="lambda repressor-like DNA-binding domains"/>
    <property type="match status" value="1"/>
</dbReference>
<dbReference type="SUPFAM" id="SSF47413">
    <property type="entry name" value="lambda repressor-like DNA-binding domains"/>
    <property type="match status" value="1"/>
</dbReference>
<keyword evidence="3" id="KW-1185">Reference proteome</keyword>
<dbReference type="CDD" id="cd00093">
    <property type="entry name" value="HTH_XRE"/>
    <property type="match status" value="1"/>
</dbReference>
<dbReference type="Proteomes" id="UP001501577">
    <property type="component" value="Unassembled WGS sequence"/>
</dbReference>
<accession>A0ABN3YEA6</accession>
<feature type="domain" description="HTH cro/C1-type" evidence="1">
    <location>
        <begin position="6"/>
        <end position="61"/>
    </location>
</feature>
<dbReference type="InterPro" id="IPR010982">
    <property type="entry name" value="Lambda_DNA-bd_dom_sf"/>
</dbReference>
<dbReference type="PROSITE" id="PS50943">
    <property type="entry name" value="HTH_CROC1"/>
    <property type="match status" value="1"/>
</dbReference>
<proteinExistence type="predicted"/>
<dbReference type="RefSeq" id="WP_068709925.1">
    <property type="nucleotide sequence ID" value="NZ_BAAAXQ010000055.1"/>
</dbReference>